<evidence type="ECO:0000256" key="2">
    <source>
        <dbReference type="RuleBase" id="RU000363"/>
    </source>
</evidence>
<reference evidence="4" key="1">
    <citation type="journal article" date="2019" name="Int. J. Syst. Evol. Microbiol.">
        <title>The Global Catalogue of Microorganisms (GCM) 10K type strain sequencing project: providing services to taxonomists for standard genome sequencing and annotation.</title>
        <authorList>
            <consortium name="The Broad Institute Genomics Platform"/>
            <consortium name="The Broad Institute Genome Sequencing Center for Infectious Disease"/>
            <person name="Wu L."/>
            <person name="Ma J."/>
        </authorList>
    </citation>
    <scope>NUCLEOTIDE SEQUENCE [LARGE SCALE GENOMIC DNA]</scope>
    <source>
        <strain evidence="4">KCTC 52925</strain>
    </source>
</reference>
<dbReference type="InterPro" id="IPR002347">
    <property type="entry name" value="SDR_fam"/>
</dbReference>
<organism evidence="3 4">
    <name type="scientific">Christiangramia antarctica</name>
    <dbReference type="NCBI Taxonomy" id="2058158"/>
    <lineage>
        <taxon>Bacteria</taxon>
        <taxon>Pseudomonadati</taxon>
        <taxon>Bacteroidota</taxon>
        <taxon>Flavobacteriia</taxon>
        <taxon>Flavobacteriales</taxon>
        <taxon>Flavobacteriaceae</taxon>
        <taxon>Christiangramia</taxon>
    </lineage>
</organism>
<evidence type="ECO:0000256" key="1">
    <source>
        <dbReference type="ARBA" id="ARBA00023002"/>
    </source>
</evidence>
<dbReference type="SUPFAM" id="SSF51735">
    <property type="entry name" value="NAD(P)-binding Rossmann-fold domains"/>
    <property type="match status" value="1"/>
</dbReference>
<dbReference type="Pfam" id="PF00106">
    <property type="entry name" value="adh_short"/>
    <property type="match status" value="1"/>
</dbReference>
<dbReference type="EMBL" id="JBHUOJ010000001">
    <property type="protein sequence ID" value="MFD2831764.1"/>
    <property type="molecule type" value="Genomic_DNA"/>
</dbReference>
<gene>
    <name evidence="3" type="ORF">ACFSYS_00600</name>
</gene>
<keyword evidence="1" id="KW-0560">Oxidoreductase</keyword>
<dbReference type="RefSeq" id="WP_251741591.1">
    <property type="nucleotide sequence ID" value="NZ_JBHUOJ010000001.1"/>
</dbReference>
<name>A0ABW5X1R5_9FLAO</name>
<dbReference type="Proteomes" id="UP001597438">
    <property type="component" value="Unassembled WGS sequence"/>
</dbReference>
<dbReference type="InterPro" id="IPR036291">
    <property type="entry name" value="NAD(P)-bd_dom_sf"/>
</dbReference>
<comment type="similarity">
    <text evidence="2">Belongs to the short-chain dehydrogenases/reductases (SDR) family.</text>
</comment>
<protein>
    <submittedName>
        <fullName evidence="3">Oxidoreductase</fullName>
    </submittedName>
</protein>
<dbReference type="Gene3D" id="3.40.50.720">
    <property type="entry name" value="NAD(P)-binding Rossmann-like Domain"/>
    <property type="match status" value="1"/>
</dbReference>
<dbReference type="PRINTS" id="PR00080">
    <property type="entry name" value="SDRFAMILY"/>
</dbReference>
<dbReference type="CDD" id="cd05327">
    <property type="entry name" value="retinol-DH_like_SDR_c_like"/>
    <property type="match status" value="1"/>
</dbReference>
<accession>A0ABW5X1R5</accession>
<dbReference type="NCBIfam" id="NF004846">
    <property type="entry name" value="PRK06197.1"/>
    <property type="match status" value="1"/>
</dbReference>
<dbReference type="PANTHER" id="PTHR43157:SF31">
    <property type="entry name" value="PHOSPHATIDYLINOSITOL-GLYCAN BIOSYNTHESIS CLASS F PROTEIN"/>
    <property type="match status" value="1"/>
</dbReference>
<sequence length="303" mass="34062">MKNLSIDDIQDQSGKIAIITGANTGLGYETTKFLVKKNMVVVMACRNLKKARTARESITRKNRKAQIEIMELDLSSLNSVKAFTEKFIENHERLDVLVNNAGLMIPPYQKTEDGFESQFGVNYLGHFLLTQKLFPLLKKSGNSRIVSLSSIAHKNAQINFEDINWEKKYSRSKAYGQSKLACLMFAYELQRRIEKSNLKIKSLAAHPGISDTELFRYIPGFLTFILKPFTFFISHSAEKGARPEIIAATHPSLKGGEYIGPTGFKGMKGKPGVVGSSPYSYDEKIADELWNLSEKMTQTKFSV</sequence>
<evidence type="ECO:0000313" key="3">
    <source>
        <dbReference type="EMBL" id="MFD2831764.1"/>
    </source>
</evidence>
<evidence type="ECO:0000313" key="4">
    <source>
        <dbReference type="Proteomes" id="UP001597438"/>
    </source>
</evidence>
<proteinExistence type="inferred from homology"/>
<comment type="caution">
    <text evidence="3">The sequence shown here is derived from an EMBL/GenBank/DDBJ whole genome shotgun (WGS) entry which is preliminary data.</text>
</comment>
<dbReference type="PRINTS" id="PR00081">
    <property type="entry name" value="GDHRDH"/>
</dbReference>
<keyword evidence="4" id="KW-1185">Reference proteome</keyword>
<dbReference type="PANTHER" id="PTHR43157">
    <property type="entry name" value="PHOSPHATIDYLINOSITOL-GLYCAN BIOSYNTHESIS CLASS F PROTEIN-RELATED"/>
    <property type="match status" value="1"/>
</dbReference>